<keyword evidence="1" id="KW-0560">Oxidoreductase</keyword>
<dbReference type="EMBL" id="CP016076">
    <property type="protein sequence ID" value="APU17181.1"/>
    <property type="molecule type" value="Genomic_DNA"/>
</dbReference>
<dbReference type="GO" id="GO:0016491">
    <property type="term" value="F:oxidoreductase activity"/>
    <property type="evidence" value="ECO:0007669"/>
    <property type="project" value="UniProtKB-KW"/>
</dbReference>
<gene>
    <name evidence="3" type="ORF">UA74_25880</name>
</gene>
<dbReference type="Pfam" id="PF01494">
    <property type="entry name" value="FAD_binding_3"/>
    <property type="match status" value="1"/>
</dbReference>
<name>A0AAC9PUP9_9PSEU</name>
<dbReference type="Proteomes" id="UP000185511">
    <property type="component" value="Chromosome"/>
</dbReference>
<sequence>MPTTSTDGHRTEATCVVVGGGPAGMMLGLLLARAGIAVTVLEKHGDFLRDFRGDTVHPSTLTLLDELGLGERFAELPQRRVDAARVLVDQGMARIGDLRRIPGRHGHIALVPQWDFLNLVKDAAQEEPTFELRMRTEVVGVIRAGGRVRGVRYRDESGEGELRADLVVACDGRSSTVRDSVGLRPREFGVPMDVLWFRLSRRESDQAGLLARFRPGEGLVLIDRGEYSQCGYLIPKGTEARLRAGGIEKFQTRIARLVPTLADRVTEIASFDDVSALLVRLDRLRRWHVPGLLCIGDAAHAMSPVGGVGINLAVQDAVATARIIEPGLSRSTLNSRDLARVSRRRRIPAVIIQAAQRLVHRALFRRIDLENTAPVEPRSGRLPLPLRVLNRIPILQAIPATLVGIGPLPEHAPPFARRPPSRSGRPTPD</sequence>
<dbReference type="NCBIfam" id="NF004834">
    <property type="entry name" value="PRK06185.1-3"/>
    <property type="match status" value="1"/>
</dbReference>
<dbReference type="NCBIfam" id="NF004833">
    <property type="entry name" value="PRK06185.1-1"/>
    <property type="match status" value="1"/>
</dbReference>
<dbReference type="PRINTS" id="PR00420">
    <property type="entry name" value="RNGMNOXGNASE"/>
</dbReference>
<keyword evidence="4" id="KW-1185">Reference proteome</keyword>
<evidence type="ECO:0000313" key="4">
    <source>
        <dbReference type="Proteomes" id="UP000185511"/>
    </source>
</evidence>
<dbReference type="InterPro" id="IPR050631">
    <property type="entry name" value="PheA/TfdB_FAD_monoxygenase"/>
</dbReference>
<dbReference type="SUPFAM" id="SSF51905">
    <property type="entry name" value="FAD/NAD(P)-binding domain"/>
    <property type="match status" value="1"/>
</dbReference>
<dbReference type="InterPro" id="IPR036188">
    <property type="entry name" value="FAD/NAD-bd_sf"/>
</dbReference>
<protein>
    <submittedName>
        <fullName evidence="3">2-polyprenyl-6-methoxyphenol hydroxylase-like oxidoreductase</fullName>
    </submittedName>
</protein>
<accession>A0AAC9PUP9</accession>
<organism evidence="3 4">
    <name type="scientific">Actinoalloteichus fjordicus</name>
    <dbReference type="NCBI Taxonomy" id="1612552"/>
    <lineage>
        <taxon>Bacteria</taxon>
        <taxon>Bacillati</taxon>
        <taxon>Actinomycetota</taxon>
        <taxon>Actinomycetes</taxon>
        <taxon>Pseudonocardiales</taxon>
        <taxon>Pseudonocardiaceae</taxon>
        <taxon>Actinoalloteichus</taxon>
    </lineage>
</organism>
<dbReference type="GO" id="GO:0071949">
    <property type="term" value="F:FAD binding"/>
    <property type="evidence" value="ECO:0007669"/>
    <property type="project" value="InterPro"/>
</dbReference>
<dbReference type="AlphaFoldDB" id="A0AAC9PUP9"/>
<evidence type="ECO:0000256" key="1">
    <source>
        <dbReference type="ARBA" id="ARBA00023002"/>
    </source>
</evidence>
<dbReference type="PANTHER" id="PTHR43476">
    <property type="entry name" value="3-(3-HYDROXY-PHENYL)PROPIONATE/3-HYDROXYCINNAMIC ACID HYDROXYLASE"/>
    <property type="match status" value="1"/>
</dbReference>
<proteinExistence type="predicted"/>
<evidence type="ECO:0000259" key="2">
    <source>
        <dbReference type="Pfam" id="PF01494"/>
    </source>
</evidence>
<reference evidence="4" key="1">
    <citation type="submission" date="2016-06" db="EMBL/GenBank/DDBJ databases">
        <title>Complete genome sequence of Actinoalloteichus fjordicus DSM 46855 (=ADI127-17), type strain of the new species Actinoalloteichus fjordicus.</title>
        <authorList>
            <person name="Ruckert C."/>
            <person name="Nouioui I."/>
            <person name="Willmese J."/>
            <person name="van Wezel G."/>
            <person name="Klenk H.-P."/>
            <person name="Kalinowski J."/>
            <person name="Zotchev S.B."/>
        </authorList>
    </citation>
    <scope>NUCLEOTIDE SEQUENCE [LARGE SCALE GENOMIC DNA]</scope>
    <source>
        <strain evidence="4">ADI127-7</strain>
    </source>
</reference>
<dbReference type="KEGG" id="acad:UA74_25880"/>
<dbReference type="Gene3D" id="3.50.50.60">
    <property type="entry name" value="FAD/NAD(P)-binding domain"/>
    <property type="match status" value="2"/>
</dbReference>
<evidence type="ECO:0000313" key="3">
    <source>
        <dbReference type="EMBL" id="APU17181.1"/>
    </source>
</evidence>
<dbReference type="PANTHER" id="PTHR43476:SF5">
    <property type="entry name" value="FAD-DEPENDENT MONOOXYGENASE"/>
    <property type="match status" value="1"/>
</dbReference>
<dbReference type="InterPro" id="IPR002938">
    <property type="entry name" value="FAD-bd"/>
</dbReference>
<feature type="domain" description="FAD-binding" evidence="2">
    <location>
        <begin position="14"/>
        <end position="324"/>
    </location>
</feature>